<dbReference type="Proteomes" id="UP000235584">
    <property type="component" value="Chromosome"/>
</dbReference>
<dbReference type="KEGG" id="bsto:C0V70_10705"/>
<proteinExistence type="predicted"/>
<accession>A0A2K9NSR6</accession>
<evidence type="ECO:0000256" key="1">
    <source>
        <dbReference type="SAM" id="MobiDB-lite"/>
    </source>
</evidence>
<reference evidence="3 4" key="1">
    <citation type="submission" date="2018-01" db="EMBL/GenBank/DDBJ databases">
        <title>Complete genome sequence of Bacteriovorax stolpii DSM12778.</title>
        <authorList>
            <person name="Tang B."/>
            <person name="Chang J."/>
        </authorList>
    </citation>
    <scope>NUCLEOTIDE SEQUENCE [LARGE SCALE GENOMIC DNA]</scope>
    <source>
        <strain evidence="3 4">DSM 12778</strain>
    </source>
</reference>
<feature type="compositionally biased region" description="Polar residues" evidence="1">
    <location>
        <begin position="248"/>
        <end position="265"/>
    </location>
</feature>
<feature type="region of interest" description="Disordered" evidence="1">
    <location>
        <begin position="232"/>
        <end position="265"/>
    </location>
</feature>
<dbReference type="EMBL" id="CP025704">
    <property type="protein sequence ID" value="AUN98563.1"/>
    <property type="molecule type" value="Genomic_DNA"/>
</dbReference>
<organism evidence="3 4">
    <name type="scientific">Bacteriovorax stolpii</name>
    <name type="common">Bdellovibrio stolpii</name>
    <dbReference type="NCBI Taxonomy" id="960"/>
    <lineage>
        <taxon>Bacteria</taxon>
        <taxon>Pseudomonadati</taxon>
        <taxon>Bdellovibrionota</taxon>
        <taxon>Bacteriovoracia</taxon>
        <taxon>Bacteriovoracales</taxon>
        <taxon>Bacteriovoracaceae</taxon>
        <taxon>Bacteriovorax</taxon>
    </lineage>
</organism>
<gene>
    <name evidence="3" type="ORF">C0V70_10705</name>
</gene>
<sequence>MKLGCLLIAFSLLTQSVSLAMDDAAADKYIADQQAACAKNTSMEWNTSLNRCVGKAAARETRNEAKDCGALKDAAAKEKCHLASVEKKTGLSSDASKLNQGNTTGSMVMNGAAAAYAVSSLIMENGFELKGSSCTSKNILGVTAAAGLASDLYLKKKAKDKVKALEGKYKLETTTNGYQGQVKAFEYLKEEQQTVVEIAKLEKKRNMLLTAGYALAAGFAAYELIWPAKSPDCSKASEGGAGDGKTDVTGSTTTPPDNNASKLKK</sequence>
<evidence type="ECO:0000313" key="3">
    <source>
        <dbReference type="EMBL" id="AUN98563.1"/>
    </source>
</evidence>
<feature type="signal peptide" evidence="2">
    <location>
        <begin position="1"/>
        <end position="20"/>
    </location>
</feature>
<feature type="chain" id="PRO_5014688283" evidence="2">
    <location>
        <begin position="21"/>
        <end position="265"/>
    </location>
</feature>
<keyword evidence="2" id="KW-0732">Signal</keyword>
<keyword evidence="4" id="KW-1185">Reference proteome</keyword>
<protein>
    <submittedName>
        <fullName evidence="3">Uncharacterized protein</fullName>
    </submittedName>
</protein>
<name>A0A2K9NSR6_BACTC</name>
<evidence type="ECO:0000256" key="2">
    <source>
        <dbReference type="SAM" id="SignalP"/>
    </source>
</evidence>
<dbReference type="AlphaFoldDB" id="A0A2K9NSR6"/>
<evidence type="ECO:0000313" key="4">
    <source>
        <dbReference type="Proteomes" id="UP000235584"/>
    </source>
</evidence>